<evidence type="ECO:0000256" key="1">
    <source>
        <dbReference type="SAM" id="MobiDB-lite"/>
    </source>
</evidence>
<evidence type="ECO:0000313" key="4">
    <source>
        <dbReference type="Proteomes" id="UP000320762"/>
    </source>
</evidence>
<feature type="transmembrane region" description="Helical" evidence="2">
    <location>
        <begin position="138"/>
        <end position="162"/>
    </location>
</feature>
<comment type="caution">
    <text evidence="3">The sequence shown here is derived from an EMBL/GenBank/DDBJ whole genome shotgun (WGS) entry which is preliminary data.</text>
</comment>
<name>A0A550CKX8_9AGAR</name>
<feature type="transmembrane region" description="Helical" evidence="2">
    <location>
        <begin position="267"/>
        <end position="289"/>
    </location>
</feature>
<feature type="region of interest" description="Disordered" evidence="1">
    <location>
        <begin position="314"/>
        <end position="353"/>
    </location>
</feature>
<dbReference type="AlphaFoldDB" id="A0A550CKX8"/>
<sequence>MTPDEKSGLLIFGSHEAKNVSVLIFITIVYGICLCVTPVALYTLLRREKTRQTVIQLIVVIFLFCVMSLYTASVGLLVIWQISQTLSHLEEGLTARLMYTDNSLLWNYILETWMQPIQFIAGDAVIIWRAWVFWQSSLLVHIVLVTFLLADTAIAIFSGVYATERILVSLDNPALGADLASATVFLSFGANLVATTLIAIKARQHRQLMREAFPNMSHASSNNRVTRNESVLFVLIESGALLCAAQMAYAILALVDTVNLSPLDWARSFMALFCQLLANMNPILVIIIVRLRMSVIDKTTLQLTTMSQAQSQVALSRGDVEQDQEKEEATWAREVTPLASPSERSSPPDNASA</sequence>
<keyword evidence="2" id="KW-0472">Membrane</keyword>
<feature type="transmembrane region" description="Helical" evidence="2">
    <location>
        <begin position="20"/>
        <end position="45"/>
    </location>
</feature>
<keyword evidence="2" id="KW-0812">Transmembrane</keyword>
<accession>A0A550CKX8</accession>
<dbReference type="OrthoDB" id="2884172at2759"/>
<dbReference type="Proteomes" id="UP000320762">
    <property type="component" value="Unassembled WGS sequence"/>
</dbReference>
<keyword evidence="2" id="KW-1133">Transmembrane helix</keyword>
<feature type="transmembrane region" description="Helical" evidence="2">
    <location>
        <begin position="182"/>
        <end position="200"/>
    </location>
</feature>
<feature type="transmembrane region" description="Helical" evidence="2">
    <location>
        <begin position="113"/>
        <end position="131"/>
    </location>
</feature>
<proteinExistence type="predicted"/>
<feature type="compositionally biased region" description="Polar residues" evidence="1">
    <location>
        <begin position="342"/>
        <end position="353"/>
    </location>
</feature>
<gene>
    <name evidence="3" type="ORF">BD626DRAFT_399117</name>
</gene>
<organism evidence="3 4">
    <name type="scientific">Schizophyllum amplum</name>
    <dbReference type="NCBI Taxonomy" id="97359"/>
    <lineage>
        <taxon>Eukaryota</taxon>
        <taxon>Fungi</taxon>
        <taxon>Dikarya</taxon>
        <taxon>Basidiomycota</taxon>
        <taxon>Agaricomycotina</taxon>
        <taxon>Agaricomycetes</taxon>
        <taxon>Agaricomycetidae</taxon>
        <taxon>Agaricales</taxon>
        <taxon>Schizophyllaceae</taxon>
        <taxon>Schizophyllum</taxon>
    </lineage>
</organism>
<protein>
    <submittedName>
        <fullName evidence="3">Uncharacterized protein</fullName>
    </submittedName>
</protein>
<feature type="transmembrane region" description="Helical" evidence="2">
    <location>
        <begin position="231"/>
        <end position="255"/>
    </location>
</feature>
<reference evidence="3 4" key="1">
    <citation type="journal article" date="2019" name="New Phytol.">
        <title>Comparative genomics reveals unique wood-decay strategies and fruiting body development in the Schizophyllaceae.</title>
        <authorList>
            <person name="Almasi E."/>
            <person name="Sahu N."/>
            <person name="Krizsan K."/>
            <person name="Balint B."/>
            <person name="Kovacs G.M."/>
            <person name="Kiss B."/>
            <person name="Cseklye J."/>
            <person name="Drula E."/>
            <person name="Henrissat B."/>
            <person name="Nagy I."/>
            <person name="Chovatia M."/>
            <person name="Adam C."/>
            <person name="LaButti K."/>
            <person name="Lipzen A."/>
            <person name="Riley R."/>
            <person name="Grigoriev I.V."/>
            <person name="Nagy L.G."/>
        </authorList>
    </citation>
    <scope>NUCLEOTIDE SEQUENCE [LARGE SCALE GENOMIC DNA]</scope>
    <source>
        <strain evidence="3 4">NL-1724</strain>
    </source>
</reference>
<keyword evidence="4" id="KW-1185">Reference proteome</keyword>
<evidence type="ECO:0000313" key="3">
    <source>
        <dbReference type="EMBL" id="TRM65407.1"/>
    </source>
</evidence>
<dbReference type="EMBL" id="VDMD01000005">
    <property type="protein sequence ID" value="TRM65407.1"/>
    <property type="molecule type" value="Genomic_DNA"/>
</dbReference>
<evidence type="ECO:0000256" key="2">
    <source>
        <dbReference type="SAM" id="Phobius"/>
    </source>
</evidence>
<feature type="transmembrane region" description="Helical" evidence="2">
    <location>
        <begin position="57"/>
        <end position="82"/>
    </location>
</feature>